<keyword evidence="10" id="KW-1185">Reference proteome</keyword>
<evidence type="ECO:0000256" key="3">
    <source>
        <dbReference type="ARBA" id="ARBA00022777"/>
    </source>
</evidence>
<keyword evidence="8" id="KW-0963">Cytoplasm</keyword>
<keyword evidence="4 8" id="KW-0067">ATP-binding</keyword>
<proteinExistence type="inferred from homology"/>
<feature type="binding site" evidence="8">
    <location>
        <begin position="122"/>
        <end position="123"/>
    </location>
    <ligand>
        <name>NAD(+)</name>
        <dbReference type="ChEBI" id="CHEBI:57540"/>
    </ligand>
</feature>
<comment type="catalytic activity">
    <reaction evidence="7 8">
        <text>NAD(+) + ATP = ADP + NADP(+) + H(+)</text>
        <dbReference type="Rhea" id="RHEA:18629"/>
        <dbReference type="ChEBI" id="CHEBI:15378"/>
        <dbReference type="ChEBI" id="CHEBI:30616"/>
        <dbReference type="ChEBI" id="CHEBI:57540"/>
        <dbReference type="ChEBI" id="CHEBI:58349"/>
        <dbReference type="ChEBI" id="CHEBI:456216"/>
        <dbReference type="EC" id="2.7.1.23"/>
    </reaction>
</comment>
<dbReference type="GO" id="GO:0005524">
    <property type="term" value="F:ATP binding"/>
    <property type="evidence" value="ECO:0007669"/>
    <property type="project" value="UniProtKB-KW"/>
</dbReference>
<dbReference type="InterPro" id="IPR017437">
    <property type="entry name" value="ATP-NAD_kinase_PpnK-typ_C"/>
</dbReference>
<evidence type="ECO:0000256" key="6">
    <source>
        <dbReference type="ARBA" id="ARBA00023027"/>
    </source>
</evidence>
<dbReference type="EC" id="2.7.1.23" evidence="8"/>
<dbReference type="STRING" id="883081.HMPREF9698_00087"/>
<dbReference type="NCBIfam" id="NF003424">
    <property type="entry name" value="PRK04885.1"/>
    <property type="match status" value="1"/>
</dbReference>
<evidence type="ECO:0000256" key="7">
    <source>
        <dbReference type="ARBA" id="ARBA00047925"/>
    </source>
</evidence>
<dbReference type="Gene3D" id="2.60.200.30">
    <property type="entry name" value="Probable inorganic polyphosphate/atp-NAD kinase, domain 2"/>
    <property type="match status" value="1"/>
</dbReference>
<dbReference type="Pfam" id="PF01513">
    <property type="entry name" value="NAD_kinase"/>
    <property type="match status" value="1"/>
</dbReference>
<feature type="binding site" evidence="8">
    <location>
        <position position="148"/>
    </location>
    <ligand>
        <name>NAD(+)</name>
        <dbReference type="ChEBI" id="CHEBI:57540"/>
    </ligand>
</feature>
<dbReference type="PANTHER" id="PTHR20275">
    <property type="entry name" value="NAD KINASE"/>
    <property type="match status" value="1"/>
</dbReference>
<sequence>MRVTIISNQSEKSKQVSKSLEDLLQEEGVVIDGLAPDIVISVGGDGTLLSAFHRYAHILDQVRFIGVHTGHLGFYTDWREFNLADLVDQIKNDKQEAEEYPLLDVRISYQNGQEAKHYLALNESILKLMDKTLVCDLFIRDEFFERFRGDGLCVSTPTGSTGYNKSVGGAVLHPSLEALQITEIASLNNRVFRTLSSPIVISPNEWITLKPINTSSITLMVDQLVSEEENVAEVKLKIAKERVSFARYDHTHFWDRVENAFLGVKKQNASDLD</sequence>
<dbReference type="OrthoDB" id="9774737at2"/>
<keyword evidence="1 8" id="KW-0808">Transferase</keyword>
<evidence type="ECO:0000313" key="9">
    <source>
        <dbReference type="EMBL" id="EKU94359.1"/>
    </source>
</evidence>
<feature type="binding site" evidence="8">
    <location>
        <position position="150"/>
    </location>
    <ligand>
        <name>NAD(+)</name>
        <dbReference type="ChEBI" id="CHEBI:57540"/>
    </ligand>
</feature>
<evidence type="ECO:0000313" key="10">
    <source>
        <dbReference type="Proteomes" id="UP000009875"/>
    </source>
</evidence>
<evidence type="ECO:0000256" key="1">
    <source>
        <dbReference type="ARBA" id="ARBA00022679"/>
    </source>
</evidence>
<comment type="caution">
    <text evidence="8">Lacks conserved residue(s) required for the propagation of feature annotation.</text>
</comment>
<dbReference type="PANTHER" id="PTHR20275:SF0">
    <property type="entry name" value="NAD KINASE"/>
    <property type="match status" value="1"/>
</dbReference>
<dbReference type="GO" id="GO:0051287">
    <property type="term" value="F:NAD binding"/>
    <property type="evidence" value="ECO:0007669"/>
    <property type="project" value="UniProtKB-ARBA"/>
</dbReference>
<dbReference type="InterPro" id="IPR016064">
    <property type="entry name" value="NAD/diacylglycerol_kinase_sf"/>
</dbReference>
<reference evidence="9 10" key="1">
    <citation type="submission" date="2012-09" db="EMBL/GenBank/DDBJ databases">
        <title>The Genome Sequence of Alloiococcus otitis ATCC 51267.</title>
        <authorList>
            <consortium name="The Broad Institute Genome Sequencing Platform"/>
            <person name="Earl A."/>
            <person name="Ward D."/>
            <person name="Feldgarden M."/>
            <person name="Gevers D."/>
            <person name="Huys G."/>
            <person name="Walker B."/>
            <person name="Young S.K."/>
            <person name="Zeng Q."/>
            <person name="Gargeya S."/>
            <person name="Fitzgerald M."/>
            <person name="Haas B."/>
            <person name="Abouelleil A."/>
            <person name="Alvarado L."/>
            <person name="Arachchi H.M."/>
            <person name="Berlin A.M."/>
            <person name="Chapman S.B."/>
            <person name="Goldberg J."/>
            <person name="Griggs A."/>
            <person name="Gujja S."/>
            <person name="Hansen M."/>
            <person name="Howarth C."/>
            <person name="Imamovic A."/>
            <person name="Larimer J."/>
            <person name="McCowen C."/>
            <person name="Montmayeur A."/>
            <person name="Murphy C."/>
            <person name="Neiman D."/>
            <person name="Pearson M."/>
            <person name="Priest M."/>
            <person name="Roberts A."/>
            <person name="Saif S."/>
            <person name="Shea T."/>
            <person name="Sisk P."/>
            <person name="Sykes S."/>
            <person name="Wortman J."/>
            <person name="Nusbaum C."/>
            <person name="Birren B."/>
        </authorList>
    </citation>
    <scope>NUCLEOTIDE SEQUENCE [LARGE SCALE GENOMIC DNA]</scope>
    <source>
        <strain evidence="9 10">ATCC 51267</strain>
    </source>
</reference>
<dbReference type="InterPro" id="IPR002504">
    <property type="entry name" value="NADK"/>
</dbReference>
<keyword evidence="6 8" id="KW-0520">NAD</keyword>
<keyword evidence="3 8" id="KW-0418">Kinase</keyword>
<protein>
    <recommendedName>
        <fullName evidence="8">NAD kinase</fullName>
        <ecNumber evidence="8">2.7.1.23</ecNumber>
    </recommendedName>
    <alternativeName>
        <fullName evidence="8">ATP-dependent NAD kinase</fullName>
    </alternativeName>
</protein>
<dbReference type="eggNOG" id="COG0061">
    <property type="taxonomic scope" value="Bacteria"/>
</dbReference>
<feature type="binding site" evidence="8">
    <location>
        <position position="185"/>
    </location>
    <ligand>
        <name>NAD(+)</name>
        <dbReference type="ChEBI" id="CHEBI:57540"/>
    </ligand>
</feature>
<dbReference type="HOGENOM" id="CLU_008831_0_3_9"/>
<dbReference type="Pfam" id="PF20143">
    <property type="entry name" value="NAD_kinase_C"/>
    <property type="match status" value="1"/>
</dbReference>
<evidence type="ECO:0000256" key="5">
    <source>
        <dbReference type="ARBA" id="ARBA00022857"/>
    </source>
</evidence>
<keyword evidence="5 8" id="KW-0521">NADP</keyword>
<dbReference type="SUPFAM" id="SSF111331">
    <property type="entry name" value="NAD kinase/diacylglycerol kinase-like"/>
    <property type="match status" value="1"/>
</dbReference>
<dbReference type="GO" id="GO:0046872">
    <property type="term" value="F:metal ion binding"/>
    <property type="evidence" value="ECO:0007669"/>
    <property type="project" value="UniProtKB-UniRule"/>
</dbReference>
<dbReference type="Proteomes" id="UP000009875">
    <property type="component" value="Unassembled WGS sequence"/>
</dbReference>
<comment type="caution">
    <text evidence="9">The sequence shown here is derived from an EMBL/GenBank/DDBJ whole genome shotgun (WGS) entry which is preliminary data.</text>
</comment>
<evidence type="ECO:0000256" key="8">
    <source>
        <dbReference type="HAMAP-Rule" id="MF_00361"/>
    </source>
</evidence>
<dbReference type="GO" id="GO:0019674">
    <property type="term" value="P:NAD+ metabolic process"/>
    <property type="evidence" value="ECO:0007669"/>
    <property type="project" value="InterPro"/>
</dbReference>
<comment type="similarity">
    <text evidence="8">Belongs to the NAD kinase family.</text>
</comment>
<name>K9EAV9_9LACT</name>
<accession>K9EAV9</accession>
<organism evidence="9 10">
    <name type="scientific">Alloiococcus otitis ATCC 51267</name>
    <dbReference type="NCBI Taxonomy" id="883081"/>
    <lineage>
        <taxon>Bacteria</taxon>
        <taxon>Bacillati</taxon>
        <taxon>Bacillota</taxon>
        <taxon>Bacilli</taxon>
        <taxon>Lactobacillales</taxon>
        <taxon>Carnobacteriaceae</taxon>
        <taxon>Alloiococcus</taxon>
    </lineage>
</organism>
<dbReference type="RefSeq" id="WP_003776208.1">
    <property type="nucleotide sequence ID" value="NZ_JH992957.1"/>
</dbReference>
<feature type="binding site" evidence="8">
    <location>
        <begin position="45"/>
        <end position="46"/>
    </location>
    <ligand>
        <name>NAD(+)</name>
        <dbReference type="ChEBI" id="CHEBI:57540"/>
    </ligand>
</feature>
<feature type="active site" description="Proton acceptor" evidence="8">
    <location>
        <position position="45"/>
    </location>
</feature>
<evidence type="ECO:0000256" key="2">
    <source>
        <dbReference type="ARBA" id="ARBA00022741"/>
    </source>
</evidence>
<comment type="function">
    <text evidence="8">Involved in the regulation of the intracellular balance of NAD and NADP, and is a key enzyme in the biosynthesis of NADP. Catalyzes specifically the phosphorylation on 2'-hydroxyl of the adenosine moiety of NAD to yield NADP.</text>
</comment>
<dbReference type="GO" id="GO:0005737">
    <property type="term" value="C:cytoplasm"/>
    <property type="evidence" value="ECO:0007669"/>
    <property type="project" value="UniProtKB-SubCell"/>
</dbReference>
<dbReference type="HAMAP" id="MF_00361">
    <property type="entry name" value="NAD_kinase"/>
    <property type="match status" value="1"/>
</dbReference>
<dbReference type="InterPro" id="IPR017438">
    <property type="entry name" value="ATP-NAD_kinase_N"/>
</dbReference>
<gene>
    <name evidence="8" type="primary">nadK</name>
    <name evidence="9" type="ORF">HMPREF9698_00087</name>
</gene>
<dbReference type="PATRIC" id="fig|883081.3.peg.91"/>
<evidence type="ECO:0000256" key="4">
    <source>
        <dbReference type="ARBA" id="ARBA00022840"/>
    </source>
</evidence>
<dbReference type="GO" id="GO:0003951">
    <property type="term" value="F:NAD+ kinase activity"/>
    <property type="evidence" value="ECO:0007669"/>
    <property type="project" value="UniProtKB-UniRule"/>
</dbReference>
<comment type="cofactor">
    <cofactor evidence="8">
        <name>a divalent metal cation</name>
        <dbReference type="ChEBI" id="CHEBI:60240"/>
    </cofactor>
</comment>
<comment type="subcellular location">
    <subcellularLocation>
        <location evidence="8">Cytoplasm</location>
    </subcellularLocation>
</comment>
<dbReference type="Gene3D" id="3.40.50.10330">
    <property type="entry name" value="Probable inorganic polyphosphate/atp-NAD kinase, domain 1"/>
    <property type="match status" value="1"/>
</dbReference>
<dbReference type="GO" id="GO:0006741">
    <property type="term" value="P:NADP+ biosynthetic process"/>
    <property type="evidence" value="ECO:0007669"/>
    <property type="project" value="UniProtKB-UniRule"/>
</dbReference>
<dbReference type="AlphaFoldDB" id="K9EAV9"/>
<feature type="binding site" evidence="8">
    <location>
        <begin position="161"/>
        <end position="166"/>
    </location>
    <ligand>
        <name>NAD(+)</name>
        <dbReference type="ChEBI" id="CHEBI:57540"/>
    </ligand>
</feature>
<keyword evidence="2 8" id="KW-0547">Nucleotide-binding</keyword>
<dbReference type="EMBL" id="AGXA01000002">
    <property type="protein sequence ID" value="EKU94359.1"/>
    <property type="molecule type" value="Genomic_DNA"/>
</dbReference>